<feature type="domain" description="Phospholipid/glycerol acyltransferase" evidence="7">
    <location>
        <begin position="161"/>
        <end position="284"/>
    </location>
</feature>
<dbReference type="Pfam" id="PF19277">
    <property type="entry name" value="GPAT_C"/>
    <property type="match status" value="1"/>
</dbReference>
<evidence type="ECO:0000259" key="7">
    <source>
        <dbReference type="SMART" id="SM00563"/>
    </source>
</evidence>
<evidence type="ECO:0000256" key="4">
    <source>
        <dbReference type="ARBA" id="ARBA00013432"/>
    </source>
</evidence>
<evidence type="ECO:0000256" key="3">
    <source>
        <dbReference type="ARBA" id="ARBA00013113"/>
    </source>
</evidence>
<dbReference type="InterPro" id="IPR022284">
    <property type="entry name" value="GPAT/DHAPAT"/>
</dbReference>
<feature type="transmembrane region" description="Helical" evidence="6">
    <location>
        <begin position="19"/>
        <end position="39"/>
    </location>
</feature>
<dbReference type="Proteomes" id="UP000186997">
    <property type="component" value="Unassembled WGS sequence"/>
</dbReference>
<dbReference type="PANTHER" id="PTHR12563:SF17">
    <property type="entry name" value="DIHYDROXYACETONE PHOSPHATE ACYLTRANSFERASE"/>
    <property type="match status" value="1"/>
</dbReference>
<comment type="catalytic activity">
    <reaction evidence="5">
        <text>sn-glycerol 3-phosphate + an acyl-CoA = a 1-acyl-sn-glycero-3-phosphate + CoA</text>
        <dbReference type="Rhea" id="RHEA:15325"/>
        <dbReference type="ChEBI" id="CHEBI:57287"/>
        <dbReference type="ChEBI" id="CHEBI:57597"/>
        <dbReference type="ChEBI" id="CHEBI:57970"/>
        <dbReference type="ChEBI" id="CHEBI:58342"/>
        <dbReference type="EC" id="2.3.1.15"/>
    </reaction>
</comment>
<dbReference type="SUPFAM" id="SSF69593">
    <property type="entry name" value="Glycerol-3-phosphate (1)-acyltransferase"/>
    <property type="match status" value="1"/>
</dbReference>
<keyword evidence="8" id="KW-0012">Acyltransferase</keyword>
<dbReference type="AlphaFoldDB" id="A0A1R3X3J8"/>
<dbReference type="EMBL" id="FTPR01000001">
    <property type="protein sequence ID" value="SIT85339.1"/>
    <property type="molecule type" value="Genomic_DNA"/>
</dbReference>
<accession>A0A1R3X3J8</accession>
<keyword evidence="8" id="KW-0808">Transferase</keyword>
<dbReference type="SMART" id="SM00563">
    <property type="entry name" value="PlsC"/>
    <property type="match status" value="1"/>
</dbReference>
<proteinExistence type="predicted"/>
<comment type="subcellular location">
    <subcellularLocation>
        <location evidence="1">Endomembrane system</location>
        <topology evidence="1">Peripheral membrane protein</topology>
    </subcellularLocation>
</comment>
<dbReference type="STRING" id="287098.SAMN05421665_2036"/>
<comment type="pathway">
    <text evidence="2">Phospholipid metabolism; CDP-diacylglycerol biosynthesis; CDP-diacylglycerol from sn-glycerol 3-phosphate: step 1/3.</text>
</comment>
<keyword evidence="6" id="KW-1133">Transmembrane helix</keyword>
<evidence type="ECO:0000256" key="6">
    <source>
        <dbReference type="SAM" id="Phobius"/>
    </source>
</evidence>
<name>A0A1R3X3J8_9RHOB</name>
<dbReference type="GO" id="GO:0004366">
    <property type="term" value="F:glycerol-3-phosphate O-acyltransferase activity"/>
    <property type="evidence" value="ECO:0007669"/>
    <property type="project" value="UniProtKB-EC"/>
</dbReference>
<dbReference type="InterPro" id="IPR045520">
    <property type="entry name" value="GPAT/DHAPAT_C"/>
</dbReference>
<protein>
    <recommendedName>
        <fullName evidence="4">Glycerol-3-phosphate acyltransferase</fullName>
        <ecNumber evidence="3">2.3.1.15</ecNumber>
    </recommendedName>
</protein>
<keyword evidence="6" id="KW-0812">Transmembrane</keyword>
<dbReference type="GO" id="GO:0005886">
    <property type="term" value="C:plasma membrane"/>
    <property type="evidence" value="ECO:0007669"/>
    <property type="project" value="TreeGrafter"/>
</dbReference>
<evidence type="ECO:0000256" key="2">
    <source>
        <dbReference type="ARBA" id="ARBA00004765"/>
    </source>
</evidence>
<reference evidence="9" key="1">
    <citation type="submission" date="2017-01" db="EMBL/GenBank/DDBJ databases">
        <authorList>
            <person name="Varghese N."/>
            <person name="Submissions S."/>
        </authorList>
    </citation>
    <scope>NUCLEOTIDE SEQUENCE [LARGE SCALE GENOMIC DNA]</scope>
    <source>
        <strain evidence="9">DSM 29591</strain>
    </source>
</reference>
<dbReference type="UniPathway" id="UPA00557">
    <property type="reaction ID" value="UER00612"/>
</dbReference>
<dbReference type="Pfam" id="PF01553">
    <property type="entry name" value="Acyltransferase"/>
    <property type="match status" value="1"/>
</dbReference>
<dbReference type="GO" id="GO:0016024">
    <property type="term" value="P:CDP-diacylglycerol biosynthetic process"/>
    <property type="evidence" value="ECO:0007669"/>
    <property type="project" value="UniProtKB-UniPathway"/>
</dbReference>
<evidence type="ECO:0000256" key="5">
    <source>
        <dbReference type="ARBA" id="ARBA00048427"/>
    </source>
</evidence>
<evidence type="ECO:0000313" key="9">
    <source>
        <dbReference type="Proteomes" id="UP000186997"/>
    </source>
</evidence>
<organism evidence="8 9">
    <name type="scientific">Yoonia rosea</name>
    <dbReference type="NCBI Taxonomy" id="287098"/>
    <lineage>
        <taxon>Bacteria</taxon>
        <taxon>Pseudomonadati</taxon>
        <taxon>Pseudomonadota</taxon>
        <taxon>Alphaproteobacteria</taxon>
        <taxon>Rhodobacterales</taxon>
        <taxon>Paracoccaceae</taxon>
        <taxon>Yoonia</taxon>
    </lineage>
</organism>
<dbReference type="EC" id="2.3.1.15" evidence="3"/>
<evidence type="ECO:0000256" key="1">
    <source>
        <dbReference type="ARBA" id="ARBA00004184"/>
    </source>
</evidence>
<evidence type="ECO:0000313" key="8">
    <source>
        <dbReference type="EMBL" id="SIT85339.1"/>
    </source>
</evidence>
<dbReference type="InterPro" id="IPR002123">
    <property type="entry name" value="Plipid/glycerol_acylTrfase"/>
</dbReference>
<sequence>MDAVPCHGLRMTQTISLPIWAFVLIVLFATVTFASHFLFPSVRWFFRKRAERVIGKLNQRLQRPIEPFKLARRHDMIQRLIYDPEVTQAIVDHANKEKIPENVAFEKARRYAREIVPGFSATAYFSVGIRLARWLSKSLYRIKLGTFDRKRLEKIDPDATVIFVINHRSNMDYVLVTYLAANAGALSYAVGEWARVWPLSAVIRMMGAYFIRRKSRGALYRKVLARYVQMATRGGVSQAVFPEGGLSLNGLLAPPRMGLLNYIVEDFDPDAREVIFVPVAVNYDRVLEDTILIAADKSGTRRFKPSLLSIFGRVARHIGLRLTGRFRGFGVASVSFGAPLELSKYHSDAGSDLTEQLAQELMKRIADVTPVVGVPLVARHVLLAEPVSVPDLEAAVATAITHLKQRKLPCPKREPHEVVRDALSRLQDRGLLAESNGAISITKDGRDVLTFYANSIAHHFDAVAANMDEISAVAK</sequence>
<keyword evidence="6" id="KW-0472">Membrane</keyword>
<dbReference type="PANTHER" id="PTHR12563">
    <property type="entry name" value="GLYCEROL-3-PHOSPHATE ACYLTRANSFERASE"/>
    <property type="match status" value="1"/>
</dbReference>
<dbReference type="GO" id="GO:0012505">
    <property type="term" value="C:endomembrane system"/>
    <property type="evidence" value="ECO:0007669"/>
    <property type="project" value="UniProtKB-SubCell"/>
</dbReference>
<gene>
    <name evidence="8" type="ORF">SAMN05421665_2036</name>
</gene>
<keyword evidence="9" id="KW-1185">Reference proteome</keyword>